<keyword evidence="3" id="KW-0949">S-adenosyl-L-methionine</keyword>
<keyword evidence="1 4" id="KW-0489">Methyltransferase</keyword>
<reference evidence="4 5" key="1">
    <citation type="submission" date="2017-01" db="EMBL/GenBank/DDBJ databases">
        <title>Genome Analysis of Deinococcus marmoris KOPRI26562.</title>
        <authorList>
            <person name="Kim J.H."/>
            <person name="Oh H.-M."/>
        </authorList>
    </citation>
    <scope>NUCLEOTIDE SEQUENCE [LARGE SCALE GENOMIC DNA]</scope>
    <source>
        <strain evidence="4 5">KOPRI26562</strain>
    </source>
</reference>
<dbReference type="OrthoDB" id="9784823at2"/>
<proteinExistence type="predicted"/>
<comment type="caution">
    <text evidence="4">The sequence shown here is derived from an EMBL/GenBank/DDBJ whole genome shotgun (WGS) entry which is preliminary data.</text>
</comment>
<keyword evidence="2" id="KW-0808">Transferase</keyword>
<dbReference type="Proteomes" id="UP000186607">
    <property type="component" value="Unassembled WGS sequence"/>
</dbReference>
<evidence type="ECO:0000256" key="1">
    <source>
        <dbReference type="ARBA" id="ARBA00022603"/>
    </source>
</evidence>
<gene>
    <name evidence="4" type="ORF">BOO71_0011512</name>
</gene>
<keyword evidence="5" id="KW-1185">Reference proteome</keyword>
<dbReference type="Gene3D" id="3.40.50.150">
    <property type="entry name" value="Vaccinia Virus protein VP39"/>
    <property type="match status" value="1"/>
</dbReference>
<evidence type="ECO:0000256" key="2">
    <source>
        <dbReference type="ARBA" id="ARBA00022679"/>
    </source>
</evidence>
<evidence type="ECO:0000313" key="5">
    <source>
        <dbReference type="Proteomes" id="UP000186607"/>
    </source>
</evidence>
<dbReference type="PANTHER" id="PTHR33841:SF5">
    <property type="entry name" value="DNA METHYLASE (MODIFICATION METHYLASE) (METHYLTRANSFERASE)-RELATED"/>
    <property type="match status" value="1"/>
</dbReference>
<dbReference type="PANTHER" id="PTHR33841">
    <property type="entry name" value="DNA METHYLTRANSFERASE YEEA-RELATED"/>
    <property type="match status" value="1"/>
</dbReference>
<dbReference type="GO" id="GO:0032259">
    <property type="term" value="P:methylation"/>
    <property type="evidence" value="ECO:0007669"/>
    <property type="project" value="UniProtKB-KW"/>
</dbReference>
<accession>A0A1U7NUJ1</accession>
<name>A0A1U7NUJ1_9DEIO</name>
<evidence type="ECO:0000256" key="3">
    <source>
        <dbReference type="ARBA" id="ARBA00022691"/>
    </source>
</evidence>
<evidence type="ECO:0000313" key="4">
    <source>
        <dbReference type="EMBL" id="OLV16586.1"/>
    </source>
</evidence>
<dbReference type="InterPro" id="IPR050953">
    <property type="entry name" value="N4_N6_ade-DNA_methylase"/>
</dbReference>
<dbReference type="STRING" id="249408.BOO71_0011512"/>
<organism evidence="4 5">
    <name type="scientific">Deinococcus marmoris</name>
    <dbReference type="NCBI Taxonomy" id="249408"/>
    <lineage>
        <taxon>Bacteria</taxon>
        <taxon>Thermotogati</taxon>
        <taxon>Deinococcota</taxon>
        <taxon>Deinococci</taxon>
        <taxon>Deinococcales</taxon>
        <taxon>Deinococcaceae</taxon>
        <taxon>Deinococcus</taxon>
    </lineage>
</organism>
<dbReference type="REBASE" id="194639">
    <property type="entry name" value="M.Dma26562ORF11512P"/>
</dbReference>
<dbReference type="SUPFAM" id="SSF53335">
    <property type="entry name" value="S-adenosyl-L-methionine-dependent methyltransferases"/>
    <property type="match status" value="1"/>
</dbReference>
<dbReference type="EMBL" id="MSTI01000137">
    <property type="protein sequence ID" value="OLV16586.1"/>
    <property type="molecule type" value="Genomic_DNA"/>
</dbReference>
<dbReference type="GO" id="GO:0008168">
    <property type="term" value="F:methyltransferase activity"/>
    <property type="evidence" value="ECO:0007669"/>
    <property type="project" value="UniProtKB-KW"/>
</dbReference>
<dbReference type="PRINTS" id="PR00507">
    <property type="entry name" value="N12N6MTFRASE"/>
</dbReference>
<protein>
    <submittedName>
        <fullName evidence="4">Modification methylase NspV</fullName>
    </submittedName>
</protein>
<dbReference type="RefSeq" id="WP_075835275.1">
    <property type="nucleotide sequence ID" value="NZ_MSTI01000137.1"/>
</dbReference>
<dbReference type="InterPro" id="IPR029063">
    <property type="entry name" value="SAM-dependent_MTases_sf"/>
</dbReference>
<dbReference type="AlphaFoldDB" id="A0A1U7NUJ1"/>
<sequence>MTVAVKPTDRIEYGDFQTPETLAARVMEVIVRKGVKYRTAIEPTCGVGNILYAAADHLPGIQSALGIEINPVYAAHALARQSAVPVQVETANFFNLDLAALTHSLPQPYIFVGNPPWVTSAAIGQLGGRNLPQKTNAAGLSGLDALTGKSNFDISEWIMRRMLEIVAGTDNACAMLIKSSVARKVIAYAAKTGLAVKNFELYSIDAAREFGVSVSACLFFFRGASSAGTMSYDYTTYDNLEGKSPTQNFYIDGYFVTDHQSYRETQKYSMSTRGEWRSGIKHDAAKVMELRCLDNNLITATGDTLDIESDLVYPFLKSSDIAKGNLIPRLYTIVTQHFIGEDTNFIKKTYPHTWSYLEQHRQVFDMRKSSIYRGKPTFSIFGVGDYSFAPYKIAISGLYKTLHFTLLEPLDGKPVMVDDTCYILSFFDRIAALIHLCAFQHPVSGNFFRSRIQWDEKRPVKKDILDSFDVISFIRDYKEEIAITAQQYGVTRSEFDFWYSRQLPDRLF</sequence>